<dbReference type="GO" id="GO:0008270">
    <property type="term" value="F:zinc ion binding"/>
    <property type="evidence" value="ECO:0007669"/>
    <property type="project" value="InterPro"/>
</dbReference>
<dbReference type="AlphaFoldDB" id="A0A2B7ZCV6"/>
<evidence type="ECO:0000256" key="5">
    <source>
        <dbReference type="ARBA" id="ARBA00021212"/>
    </source>
</evidence>
<dbReference type="STRING" id="73230.A0A2B7ZCV6"/>
<dbReference type="SUPFAM" id="SSF81995">
    <property type="entry name" value="beta-sandwich domain of Sec23/24"/>
    <property type="match status" value="1"/>
</dbReference>
<evidence type="ECO:0000256" key="9">
    <source>
        <dbReference type="ARBA" id="ARBA00022833"/>
    </source>
</evidence>
<dbReference type="GO" id="GO:0005096">
    <property type="term" value="F:GTPase activator activity"/>
    <property type="evidence" value="ECO:0007669"/>
    <property type="project" value="TreeGrafter"/>
</dbReference>
<dbReference type="PANTHER" id="PTHR11141">
    <property type="entry name" value="PROTEIN TRANSPORT PROTEIN SEC23"/>
    <property type="match status" value="1"/>
</dbReference>
<dbReference type="InterPro" id="IPR036174">
    <property type="entry name" value="Znf_Sec23_Sec24_sf"/>
</dbReference>
<evidence type="ECO:0000256" key="7">
    <source>
        <dbReference type="ARBA" id="ARBA00022723"/>
    </source>
</evidence>
<keyword evidence="12 15" id="KW-0472">Membrane</keyword>
<dbReference type="Gene3D" id="3.40.50.410">
    <property type="entry name" value="von Willebrand factor, type A domain"/>
    <property type="match status" value="1"/>
</dbReference>
<keyword evidence="11 15" id="KW-0653">Protein transport</keyword>
<dbReference type="InterPro" id="IPR037364">
    <property type="entry name" value="Sec23"/>
</dbReference>
<keyword evidence="19" id="KW-1185">Reference proteome</keyword>
<dbReference type="Pfam" id="PF04811">
    <property type="entry name" value="Sec23_trunk"/>
    <property type="match status" value="1"/>
</dbReference>
<dbReference type="Pfam" id="PF04810">
    <property type="entry name" value="zf-Sec23_Sec24"/>
    <property type="match status" value="1"/>
</dbReference>
<evidence type="ECO:0000256" key="1">
    <source>
        <dbReference type="ARBA" id="ARBA00004299"/>
    </source>
</evidence>
<evidence type="ECO:0000256" key="6">
    <source>
        <dbReference type="ARBA" id="ARBA00022448"/>
    </source>
</evidence>
<keyword evidence="15" id="KW-0333">Golgi apparatus</keyword>
<feature type="domain" description="Zinc finger Sec23/Sec24-type" evidence="16">
    <location>
        <begin position="60"/>
        <end position="99"/>
    </location>
</feature>
<dbReference type="VEuPathDB" id="FungiDB:EMCG_05085"/>
<comment type="function">
    <text evidence="14 15">Component of the coat protein complex II (COPII) which promotes the formation of transport vesicles from the endoplasmic reticulum (ER). The coat has two main functions, the physical deformation of the endoplasmic reticulum membrane into vesicles and the selection of cargo molecules.</text>
</comment>
<keyword evidence="13 15" id="KW-0968">Cytoplasmic vesicle</keyword>
<evidence type="ECO:0000256" key="13">
    <source>
        <dbReference type="ARBA" id="ARBA00023329"/>
    </source>
</evidence>
<evidence type="ECO:0000259" key="17">
    <source>
        <dbReference type="Pfam" id="PF04811"/>
    </source>
</evidence>
<feature type="non-terminal residue" evidence="18">
    <location>
        <position position="336"/>
    </location>
</feature>
<keyword evidence="9 15" id="KW-0862">Zinc</keyword>
<comment type="subunit">
    <text evidence="4">The COPII coat is composed of at least 5 proteins: the SEC23/24 complex, the SEC13/31 complex, and the protein SAR1.</text>
</comment>
<evidence type="ECO:0000256" key="3">
    <source>
        <dbReference type="ARBA" id="ARBA00009210"/>
    </source>
</evidence>
<dbReference type="GO" id="GO:0030127">
    <property type="term" value="C:COPII vesicle coat"/>
    <property type="evidence" value="ECO:0007669"/>
    <property type="project" value="InterPro"/>
</dbReference>
<protein>
    <recommendedName>
        <fullName evidence="5 15">Protein transport protein SEC23</fullName>
    </recommendedName>
</protein>
<dbReference type="Proteomes" id="UP000226031">
    <property type="component" value="Unassembled WGS sequence"/>
</dbReference>
<evidence type="ECO:0000256" key="11">
    <source>
        <dbReference type="ARBA" id="ARBA00022927"/>
    </source>
</evidence>
<evidence type="ECO:0000256" key="10">
    <source>
        <dbReference type="ARBA" id="ARBA00022892"/>
    </source>
</evidence>
<dbReference type="PANTHER" id="PTHR11141:SF0">
    <property type="entry name" value="PROTEIN TRANSPORT PROTEIN SEC23"/>
    <property type="match status" value="1"/>
</dbReference>
<evidence type="ECO:0000259" key="16">
    <source>
        <dbReference type="Pfam" id="PF04810"/>
    </source>
</evidence>
<dbReference type="GO" id="GO:0070971">
    <property type="term" value="C:endoplasmic reticulum exit site"/>
    <property type="evidence" value="ECO:0007669"/>
    <property type="project" value="TreeGrafter"/>
</dbReference>
<dbReference type="SUPFAM" id="SSF82919">
    <property type="entry name" value="Zn-finger domain of Sec23/24"/>
    <property type="match status" value="1"/>
</dbReference>
<dbReference type="FunFam" id="2.30.30.380:FF:000001">
    <property type="entry name" value="Protein transport protein SEC23"/>
    <property type="match status" value="1"/>
</dbReference>
<dbReference type="InterPro" id="IPR006895">
    <property type="entry name" value="Znf_Sec23_Sec24"/>
</dbReference>
<feature type="domain" description="Sec23/Sec24 trunk" evidence="17">
    <location>
        <begin position="127"/>
        <end position="333"/>
    </location>
</feature>
<dbReference type="SUPFAM" id="SSF53300">
    <property type="entry name" value="vWA-like"/>
    <property type="match status" value="1"/>
</dbReference>
<proteinExistence type="inferred from homology"/>
<evidence type="ECO:0000313" key="18">
    <source>
        <dbReference type="EMBL" id="PGH31023.1"/>
    </source>
</evidence>
<name>A0A2B7ZCV6_9EURO</name>
<comment type="subcellular location">
    <subcellularLocation>
        <location evidence="15">Cytoplasm</location>
    </subcellularLocation>
    <subcellularLocation>
        <location evidence="1 15">Cytoplasmic vesicle</location>
        <location evidence="1 15">COPII-coated vesicle membrane</location>
        <topology evidence="1 15">Peripheral membrane protein</topology>
        <orientation evidence="1 15">Cytoplasmic side</orientation>
    </subcellularLocation>
    <subcellularLocation>
        <location evidence="2 15">Endoplasmic reticulum membrane</location>
        <topology evidence="2 15">Peripheral membrane protein</topology>
        <orientation evidence="2 15">Cytoplasmic side</orientation>
    </subcellularLocation>
    <subcellularLocation>
        <location evidence="15">Golgi apparatus membrane</location>
        <topology evidence="15">Peripheral membrane protein</topology>
        <orientation evidence="15">Cytoplasmic side</orientation>
    </subcellularLocation>
</comment>
<evidence type="ECO:0000256" key="15">
    <source>
        <dbReference type="RuleBase" id="RU365030"/>
    </source>
</evidence>
<gene>
    <name evidence="18" type="ORF">GX50_06227</name>
</gene>
<sequence length="336" mass="37354">MDYEALKDQWSEVEDRDGIRLSWNTFPSTRMEASRLVVPIGAIYTPLKEKPDSPLLQYEPVTCKQPCRAVLNPFANVDIRARIWICPFCLQRNPLPPHYKDITENAIPPELHPQSTTIEYQLARPAPAPPIFLFVVDTCQEEDSLKAVKDSLVMSLSLLPPNALVGLITYGTMAQIHEIGYTECAKSYVFRGSKDYSAKQVQEMLGLLAPGLRPNVPQQPGRPNAPLSPAARFLLPVQQADFQITNVLEQLQRDPWPVANDKRPLRCTGVALSVAVGLMETSFQGAGGRIMLFTSGPATEGPGIVVGPQLKEPMRSHHDIDRDNIKYYKKAVKVGD</sequence>
<organism evidence="18 19">
    <name type="scientific">[Emmonsia] crescens</name>
    <dbReference type="NCBI Taxonomy" id="73230"/>
    <lineage>
        <taxon>Eukaryota</taxon>
        <taxon>Fungi</taxon>
        <taxon>Dikarya</taxon>
        <taxon>Ascomycota</taxon>
        <taxon>Pezizomycotina</taxon>
        <taxon>Eurotiomycetes</taxon>
        <taxon>Eurotiomycetidae</taxon>
        <taxon>Onygenales</taxon>
        <taxon>Ajellomycetaceae</taxon>
        <taxon>Emergomyces</taxon>
    </lineage>
</organism>
<evidence type="ECO:0000256" key="4">
    <source>
        <dbReference type="ARBA" id="ARBA00011845"/>
    </source>
</evidence>
<comment type="caution">
    <text evidence="18">The sequence shown here is derived from an EMBL/GenBank/DDBJ whole genome shotgun (WGS) entry which is preliminary data.</text>
</comment>
<dbReference type="GO" id="GO:0090110">
    <property type="term" value="P:COPII-coated vesicle cargo loading"/>
    <property type="evidence" value="ECO:0007669"/>
    <property type="project" value="TreeGrafter"/>
</dbReference>
<evidence type="ECO:0000256" key="8">
    <source>
        <dbReference type="ARBA" id="ARBA00022824"/>
    </source>
</evidence>
<dbReference type="GO" id="GO:0000139">
    <property type="term" value="C:Golgi membrane"/>
    <property type="evidence" value="ECO:0007669"/>
    <property type="project" value="UniProtKB-SubCell"/>
</dbReference>
<dbReference type="InterPro" id="IPR036465">
    <property type="entry name" value="vWFA_dom_sf"/>
</dbReference>
<keyword evidence="6 15" id="KW-0813">Transport</keyword>
<evidence type="ECO:0000313" key="19">
    <source>
        <dbReference type="Proteomes" id="UP000226031"/>
    </source>
</evidence>
<evidence type="ECO:0000256" key="14">
    <source>
        <dbReference type="ARBA" id="ARBA00025471"/>
    </source>
</evidence>
<reference evidence="18 19" key="1">
    <citation type="submission" date="2017-10" db="EMBL/GenBank/DDBJ databases">
        <title>Comparative genomics in systemic dimorphic fungi from Ajellomycetaceae.</title>
        <authorList>
            <person name="Munoz J.F."/>
            <person name="Mcewen J.G."/>
            <person name="Clay O.K."/>
            <person name="Cuomo C.A."/>
        </authorList>
    </citation>
    <scope>NUCLEOTIDE SEQUENCE [LARGE SCALE GENOMIC DNA]</scope>
    <source>
        <strain evidence="18 19">UAMH4076</strain>
    </source>
</reference>
<evidence type="ECO:0000256" key="2">
    <source>
        <dbReference type="ARBA" id="ARBA00004397"/>
    </source>
</evidence>
<keyword evidence="8 15" id="KW-0256">Endoplasmic reticulum</keyword>
<comment type="similarity">
    <text evidence="3 15">Belongs to the SEC23/SEC24 family. SEC23 subfamily.</text>
</comment>
<dbReference type="InterPro" id="IPR006896">
    <property type="entry name" value="Sec23/24_trunk_dom"/>
</dbReference>
<dbReference type="Gene3D" id="2.30.30.380">
    <property type="entry name" value="Zn-finger domain of Sec23/24"/>
    <property type="match status" value="1"/>
</dbReference>
<keyword evidence="7 15" id="KW-0479">Metal-binding</keyword>
<dbReference type="GO" id="GO:0006886">
    <property type="term" value="P:intracellular protein transport"/>
    <property type="evidence" value="ECO:0007669"/>
    <property type="project" value="InterPro"/>
</dbReference>
<dbReference type="GO" id="GO:0005789">
    <property type="term" value="C:endoplasmic reticulum membrane"/>
    <property type="evidence" value="ECO:0007669"/>
    <property type="project" value="UniProtKB-SubCell"/>
</dbReference>
<evidence type="ECO:0000256" key="12">
    <source>
        <dbReference type="ARBA" id="ARBA00023136"/>
    </source>
</evidence>
<keyword evidence="10 15" id="KW-0931">ER-Golgi transport</keyword>
<accession>A0A2B7ZCV6</accession>
<keyword evidence="15" id="KW-0963">Cytoplasm</keyword>
<dbReference type="EMBL" id="PDND01000145">
    <property type="protein sequence ID" value="PGH31023.1"/>
    <property type="molecule type" value="Genomic_DNA"/>
</dbReference>